<dbReference type="CDD" id="cd00165">
    <property type="entry name" value="S4"/>
    <property type="match status" value="1"/>
</dbReference>
<dbReference type="PROSITE" id="PS50889">
    <property type="entry name" value="S4"/>
    <property type="match status" value="1"/>
</dbReference>
<sequence>MKNQLGNVKECKNLIRKGHVEVNGHCERDFRYRVKKEDCIFVDGQRINATPFVYYMLYKPAGYICASRDAVYPCVVDLIGRQDCYCVGRLDIDTTGFVLLTNDASLSKKLLLPENHVEKVYEVWTQSPITKQAVIDFEKGVIIDHHVQCLPSRLEIIDDYHCLVTLKEGKYHQIKKMFLSISNQVVGLKRIAFAGITLDFRLELGQYRHFNDEEMACLQAALR</sequence>
<dbReference type="Gene3D" id="3.30.70.1560">
    <property type="entry name" value="Alpha-L RNA-binding motif"/>
    <property type="match status" value="1"/>
</dbReference>
<evidence type="ECO:0000256" key="1">
    <source>
        <dbReference type="ARBA" id="ARBA00008348"/>
    </source>
</evidence>
<dbReference type="GO" id="GO:0001522">
    <property type="term" value="P:pseudouridine synthesis"/>
    <property type="evidence" value="ECO:0007669"/>
    <property type="project" value="InterPro"/>
</dbReference>
<dbReference type="SUPFAM" id="SSF55120">
    <property type="entry name" value="Pseudouridine synthase"/>
    <property type="match status" value="1"/>
</dbReference>
<dbReference type="InterPro" id="IPR006145">
    <property type="entry name" value="PsdUridine_synth_RsuA/RluA"/>
</dbReference>
<name>A0A1Y4SNL6_9FIRM</name>
<dbReference type="PANTHER" id="PTHR47683">
    <property type="entry name" value="PSEUDOURIDINE SYNTHASE FAMILY PROTEIN-RELATED"/>
    <property type="match status" value="1"/>
</dbReference>
<dbReference type="InterPro" id="IPR020103">
    <property type="entry name" value="PsdUridine_synth_cat_dom_sf"/>
</dbReference>
<evidence type="ECO:0000256" key="3">
    <source>
        <dbReference type="ARBA" id="ARBA00023235"/>
    </source>
</evidence>
<comment type="caution">
    <text evidence="7">The sequence shown here is derived from an EMBL/GenBank/DDBJ whole genome shotgun (WGS) entry which is preliminary data.</text>
</comment>
<evidence type="ECO:0000313" key="8">
    <source>
        <dbReference type="Proteomes" id="UP000195305"/>
    </source>
</evidence>
<gene>
    <name evidence="7" type="ORF">B5E75_13255</name>
</gene>
<dbReference type="GO" id="GO:0006364">
    <property type="term" value="P:rRNA processing"/>
    <property type="evidence" value="ECO:0007669"/>
    <property type="project" value="UniProtKB-ARBA"/>
</dbReference>
<dbReference type="Proteomes" id="UP000195305">
    <property type="component" value="Unassembled WGS sequence"/>
</dbReference>
<protein>
    <recommendedName>
        <fullName evidence="5">Pseudouridine synthase</fullName>
        <ecNumber evidence="5">5.4.99.-</ecNumber>
    </recommendedName>
</protein>
<dbReference type="EMBL" id="NFLJ01000054">
    <property type="protein sequence ID" value="OUQ31525.1"/>
    <property type="molecule type" value="Genomic_DNA"/>
</dbReference>
<accession>A0A1Y4SNL6</accession>
<dbReference type="Gene3D" id="3.10.290.10">
    <property type="entry name" value="RNA-binding S4 domain"/>
    <property type="match status" value="1"/>
</dbReference>
<dbReference type="EC" id="5.4.99.-" evidence="5"/>
<organism evidence="7 8">
    <name type="scientific">Massilimicrobiota timonensis</name>
    <dbReference type="NCBI Taxonomy" id="1776392"/>
    <lineage>
        <taxon>Bacteria</taxon>
        <taxon>Bacillati</taxon>
        <taxon>Bacillota</taxon>
        <taxon>Erysipelotrichia</taxon>
        <taxon>Erysipelotrichales</taxon>
        <taxon>Erysipelotrichaceae</taxon>
        <taxon>Massilimicrobiota</taxon>
    </lineage>
</organism>
<dbReference type="InterPro" id="IPR050343">
    <property type="entry name" value="RsuA_PseudoU_synthase"/>
</dbReference>
<dbReference type="AlphaFoldDB" id="A0A1Y4SNL6"/>
<evidence type="ECO:0000313" key="7">
    <source>
        <dbReference type="EMBL" id="OUQ31525.1"/>
    </source>
</evidence>
<dbReference type="PANTHER" id="PTHR47683:SF4">
    <property type="entry name" value="PSEUDOURIDINE SYNTHASE"/>
    <property type="match status" value="1"/>
</dbReference>
<keyword evidence="2 4" id="KW-0694">RNA-binding</keyword>
<evidence type="ECO:0000259" key="6">
    <source>
        <dbReference type="Pfam" id="PF00849"/>
    </source>
</evidence>
<feature type="domain" description="Pseudouridine synthase RsuA/RluA-like" evidence="6">
    <location>
        <begin position="54"/>
        <end position="179"/>
    </location>
</feature>
<dbReference type="InterPro" id="IPR000748">
    <property type="entry name" value="PsdUridine_synth_RsuA/RluB/E/F"/>
</dbReference>
<dbReference type="InterPro" id="IPR036986">
    <property type="entry name" value="S4_RNA-bd_sf"/>
</dbReference>
<dbReference type="Gene3D" id="3.30.70.580">
    <property type="entry name" value="Pseudouridine synthase I, catalytic domain, N-terminal subdomain"/>
    <property type="match status" value="1"/>
</dbReference>
<dbReference type="InterPro" id="IPR042092">
    <property type="entry name" value="PsdUridine_s_RsuA/RluB/E/F_cat"/>
</dbReference>
<evidence type="ECO:0000256" key="2">
    <source>
        <dbReference type="ARBA" id="ARBA00022884"/>
    </source>
</evidence>
<dbReference type="OrthoDB" id="9807213at2"/>
<proteinExistence type="inferred from homology"/>
<dbReference type="NCBIfam" id="TIGR00093">
    <property type="entry name" value="pseudouridine synthase"/>
    <property type="match status" value="1"/>
</dbReference>
<dbReference type="GO" id="GO:0009982">
    <property type="term" value="F:pseudouridine synthase activity"/>
    <property type="evidence" value="ECO:0007669"/>
    <property type="project" value="InterPro"/>
</dbReference>
<dbReference type="GO" id="GO:0003723">
    <property type="term" value="F:RNA binding"/>
    <property type="evidence" value="ECO:0007669"/>
    <property type="project" value="UniProtKB-KW"/>
</dbReference>
<dbReference type="PROSITE" id="PS01149">
    <property type="entry name" value="PSI_RSU"/>
    <property type="match status" value="1"/>
</dbReference>
<keyword evidence="3 5" id="KW-0413">Isomerase</keyword>
<comment type="similarity">
    <text evidence="1 5">Belongs to the pseudouridine synthase RsuA family.</text>
</comment>
<dbReference type="InterPro" id="IPR020094">
    <property type="entry name" value="TruA/RsuA/RluB/E/F_N"/>
</dbReference>
<keyword evidence="8" id="KW-1185">Reference proteome</keyword>
<evidence type="ECO:0000256" key="4">
    <source>
        <dbReference type="PROSITE-ProRule" id="PRU00182"/>
    </source>
</evidence>
<dbReference type="InterPro" id="IPR018496">
    <property type="entry name" value="PsdUridine_synth_RsuA/RluB_CS"/>
</dbReference>
<dbReference type="Pfam" id="PF00849">
    <property type="entry name" value="PseudoU_synth_2"/>
    <property type="match status" value="1"/>
</dbReference>
<dbReference type="SUPFAM" id="SSF55174">
    <property type="entry name" value="Alpha-L RNA-binding motif"/>
    <property type="match status" value="1"/>
</dbReference>
<dbReference type="GO" id="GO:0140098">
    <property type="term" value="F:catalytic activity, acting on RNA"/>
    <property type="evidence" value="ECO:0007669"/>
    <property type="project" value="UniProtKB-ARBA"/>
</dbReference>
<evidence type="ECO:0000256" key="5">
    <source>
        <dbReference type="RuleBase" id="RU003887"/>
    </source>
</evidence>
<dbReference type="CDD" id="cd02553">
    <property type="entry name" value="PseudoU_synth_RsuA"/>
    <property type="match status" value="1"/>
</dbReference>
<reference evidence="7 8" key="1">
    <citation type="journal article" date="2018" name="BMC Genomics">
        <title>Whole genome sequencing and function prediction of 133 gut anaerobes isolated from chicken caecum in pure cultures.</title>
        <authorList>
            <person name="Medvecky M."/>
            <person name="Cejkova D."/>
            <person name="Polansky O."/>
            <person name="Karasova D."/>
            <person name="Kubasova T."/>
            <person name="Cizek A."/>
            <person name="Rychlik I."/>
        </authorList>
    </citation>
    <scope>NUCLEOTIDE SEQUENCE [LARGE SCALE GENOMIC DNA]</scope>
    <source>
        <strain evidence="7 8">An13</strain>
    </source>
</reference>